<reference evidence="1" key="2">
    <citation type="submission" date="2021-01" db="UniProtKB">
        <authorList>
            <consortium name="EnsemblPlants"/>
        </authorList>
    </citation>
    <scope>IDENTIFICATION</scope>
</reference>
<dbReference type="EnsemblPlants" id="QL02p029241:mrna">
    <property type="protein sequence ID" value="QL02p029241:mrna:CDS:1"/>
    <property type="gene ID" value="QL02p029241"/>
</dbReference>
<reference evidence="2" key="1">
    <citation type="journal article" date="2016" name="G3 (Bethesda)">
        <title>First Draft Assembly and Annotation of the Genome of a California Endemic Oak Quercus lobata Nee (Fagaceae).</title>
        <authorList>
            <person name="Sork V.L."/>
            <person name="Fitz-Gibbon S.T."/>
            <person name="Puiu D."/>
            <person name="Crepeau M."/>
            <person name="Gugger P.F."/>
            <person name="Sherman R."/>
            <person name="Stevens K."/>
            <person name="Langley C.H."/>
            <person name="Pellegrini M."/>
            <person name="Salzberg S.L."/>
        </authorList>
    </citation>
    <scope>NUCLEOTIDE SEQUENCE [LARGE SCALE GENOMIC DNA]</scope>
    <source>
        <strain evidence="2">cv. SW786</strain>
    </source>
</reference>
<evidence type="ECO:0000313" key="1">
    <source>
        <dbReference type="EnsemblPlants" id="QL02p029241:mrna:CDS:1"/>
    </source>
</evidence>
<dbReference type="AlphaFoldDB" id="A0A7N2KV95"/>
<protein>
    <submittedName>
        <fullName evidence="1">Uncharacterized protein</fullName>
    </submittedName>
</protein>
<name>A0A7N2KV95_QUELO</name>
<keyword evidence="2" id="KW-1185">Reference proteome</keyword>
<sequence length="114" mass="13039">MNVNNGAQQYTQCLPTTADQDATVAVTPVCRHLYIGEVLHYFVEAAGVTNQNVTVNINREPMELIIEAVVQREHRVNREYYARIRMDDHDYLLENAGWDASDGEIHAWFPFISS</sequence>
<accession>A0A7N2KV95</accession>
<evidence type="ECO:0000313" key="2">
    <source>
        <dbReference type="Proteomes" id="UP000594261"/>
    </source>
</evidence>
<organism evidence="1 2">
    <name type="scientific">Quercus lobata</name>
    <name type="common">Valley oak</name>
    <dbReference type="NCBI Taxonomy" id="97700"/>
    <lineage>
        <taxon>Eukaryota</taxon>
        <taxon>Viridiplantae</taxon>
        <taxon>Streptophyta</taxon>
        <taxon>Embryophyta</taxon>
        <taxon>Tracheophyta</taxon>
        <taxon>Spermatophyta</taxon>
        <taxon>Magnoliopsida</taxon>
        <taxon>eudicotyledons</taxon>
        <taxon>Gunneridae</taxon>
        <taxon>Pentapetalae</taxon>
        <taxon>rosids</taxon>
        <taxon>fabids</taxon>
        <taxon>Fagales</taxon>
        <taxon>Fagaceae</taxon>
        <taxon>Quercus</taxon>
    </lineage>
</organism>
<dbReference type="Gramene" id="QL02p029241:mrna">
    <property type="protein sequence ID" value="QL02p029241:mrna:CDS:1"/>
    <property type="gene ID" value="QL02p029241"/>
</dbReference>
<proteinExistence type="predicted"/>
<dbReference type="InParanoid" id="A0A7N2KV95"/>
<dbReference type="Proteomes" id="UP000594261">
    <property type="component" value="Chromosome 2"/>
</dbReference>